<proteinExistence type="predicted"/>
<dbReference type="OrthoDB" id="5970459at2759"/>
<comment type="caution">
    <text evidence="3">The sequence shown here is derived from an EMBL/GenBank/DDBJ whole genome shotgun (WGS) entry which is preliminary data.</text>
</comment>
<dbReference type="Pfam" id="PF00024">
    <property type="entry name" value="PAN_1"/>
    <property type="match status" value="1"/>
</dbReference>
<feature type="non-terminal residue" evidence="3">
    <location>
        <position position="104"/>
    </location>
</feature>
<feature type="domain" description="Apple" evidence="2">
    <location>
        <begin position="25"/>
        <end position="102"/>
    </location>
</feature>
<feature type="signal peptide" evidence="1">
    <location>
        <begin position="1"/>
        <end position="21"/>
    </location>
</feature>
<evidence type="ECO:0000256" key="1">
    <source>
        <dbReference type="SAM" id="SignalP"/>
    </source>
</evidence>
<dbReference type="SUPFAM" id="SSF57414">
    <property type="entry name" value="Hairpin loop containing domain-like"/>
    <property type="match status" value="1"/>
</dbReference>
<dbReference type="AlphaFoldDB" id="A0A9W9ZB33"/>
<keyword evidence="1" id="KW-0732">Signal</keyword>
<evidence type="ECO:0000313" key="3">
    <source>
        <dbReference type="EMBL" id="KAJ7376794.1"/>
    </source>
</evidence>
<name>A0A9W9ZB33_9CNID</name>
<sequence>MTPKFWLSVTFLMSRIGICEAAGQCNTAEYSIGRMFLKGHTFKTCQVGLPEECYFKCEEEVTCQSYNFVIGQNVCELNNRTKEARPEDFLPDRKRFYMKRLTNR</sequence>
<dbReference type="InterPro" id="IPR003609">
    <property type="entry name" value="Pan_app"/>
</dbReference>
<gene>
    <name evidence="3" type="ORF">OS493_032529</name>
</gene>
<feature type="chain" id="PRO_5040890136" description="Apple domain-containing protein" evidence="1">
    <location>
        <begin position="22"/>
        <end position="104"/>
    </location>
</feature>
<keyword evidence="4" id="KW-1185">Reference proteome</keyword>
<reference evidence="3" key="1">
    <citation type="submission" date="2023-01" db="EMBL/GenBank/DDBJ databases">
        <title>Genome assembly of the deep-sea coral Lophelia pertusa.</title>
        <authorList>
            <person name="Herrera S."/>
            <person name="Cordes E."/>
        </authorList>
    </citation>
    <scope>NUCLEOTIDE SEQUENCE</scope>
    <source>
        <strain evidence="3">USNM1676648</strain>
        <tissue evidence="3">Polyp</tissue>
    </source>
</reference>
<evidence type="ECO:0000259" key="2">
    <source>
        <dbReference type="PROSITE" id="PS50948"/>
    </source>
</evidence>
<dbReference type="Proteomes" id="UP001163046">
    <property type="component" value="Unassembled WGS sequence"/>
</dbReference>
<dbReference type="EMBL" id="MU826390">
    <property type="protein sequence ID" value="KAJ7376794.1"/>
    <property type="molecule type" value="Genomic_DNA"/>
</dbReference>
<protein>
    <recommendedName>
        <fullName evidence="2">Apple domain-containing protein</fullName>
    </recommendedName>
</protein>
<accession>A0A9W9ZB33</accession>
<evidence type="ECO:0000313" key="4">
    <source>
        <dbReference type="Proteomes" id="UP001163046"/>
    </source>
</evidence>
<organism evidence="3 4">
    <name type="scientific">Desmophyllum pertusum</name>
    <dbReference type="NCBI Taxonomy" id="174260"/>
    <lineage>
        <taxon>Eukaryota</taxon>
        <taxon>Metazoa</taxon>
        <taxon>Cnidaria</taxon>
        <taxon>Anthozoa</taxon>
        <taxon>Hexacorallia</taxon>
        <taxon>Scleractinia</taxon>
        <taxon>Caryophylliina</taxon>
        <taxon>Caryophylliidae</taxon>
        <taxon>Desmophyllum</taxon>
    </lineage>
</organism>
<dbReference type="PROSITE" id="PS50948">
    <property type="entry name" value="PAN"/>
    <property type="match status" value="1"/>
</dbReference>